<dbReference type="AlphaFoldDB" id="A0A2W7PX50"/>
<dbReference type="InterPro" id="IPR035919">
    <property type="entry name" value="EAL_sf"/>
</dbReference>
<evidence type="ECO:0000259" key="2">
    <source>
        <dbReference type="PROSITE" id="PS50883"/>
    </source>
</evidence>
<evidence type="ECO:0000313" key="4">
    <source>
        <dbReference type="Proteomes" id="UP000249364"/>
    </source>
</evidence>
<dbReference type="SUPFAM" id="SSF141868">
    <property type="entry name" value="EAL domain-like"/>
    <property type="match status" value="1"/>
</dbReference>
<evidence type="ECO:0000256" key="1">
    <source>
        <dbReference type="SAM" id="MobiDB-lite"/>
    </source>
</evidence>
<feature type="domain" description="EAL" evidence="2">
    <location>
        <begin position="49"/>
        <end position="297"/>
    </location>
</feature>
<dbReference type="InterPro" id="IPR050706">
    <property type="entry name" value="Cyclic-di-GMP_PDE-like"/>
</dbReference>
<dbReference type="STRING" id="121821.GCA_001870675_01271"/>
<dbReference type="PROSITE" id="PS50883">
    <property type="entry name" value="EAL"/>
    <property type="match status" value="1"/>
</dbReference>
<proteinExistence type="predicted"/>
<accession>A0A2W7PX50</accession>
<dbReference type="RefSeq" id="WP_071470043.1">
    <property type="nucleotide sequence ID" value="NZ_MEHT01000023.1"/>
</dbReference>
<dbReference type="OrthoDB" id="9814202at2"/>
<dbReference type="Gene3D" id="3.20.20.450">
    <property type="entry name" value="EAL domain"/>
    <property type="match status" value="1"/>
</dbReference>
<dbReference type="PANTHER" id="PTHR33121:SF71">
    <property type="entry name" value="OXYGEN SENSOR PROTEIN DOSP"/>
    <property type="match status" value="1"/>
</dbReference>
<keyword evidence="4" id="KW-1185">Reference proteome</keyword>
<evidence type="ECO:0000313" key="3">
    <source>
        <dbReference type="EMBL" id="PZX40681.1"/>
    </source>
</evidence>
<feature type="region of interest" description="Disordered" evidence="1">
    <location>
        <begin position="10"/>
        <end position="46"/>
    </location>
</feature>
<dbReference type="SMART" id="SM00052">
    <property type="entry name" value="EAL"/>
    <property type="match status" value="1"/>
</dbReference>
<dbReference type="GO" id="GO:0071111">
    <property type="term" value="F:cyclic-guanylate-specific phosphodiesterase activity"/>
    <property type="evidence" value="ECO:0007669"/>
    <property type="project" value="InterPro"/>
</dbReference>
<dbReference type="PANTHER" id="PTHR33121">
    <property type="entry name" value="CYCLIC DI-GMP PHOSPHODIESTERASE PDEF"/>
    <property type="match status" value="1"/>
</dbReference>
<sequence length="297" mass="33313">MPRLTARLLSSLLGTGPNGRQQGPAPPDSPNTGCDMAEQSGRDGPRMDRHVLDAELERAITLQQFVLFAQPQVAICGDTVMVTGHELLVRWDHPYRGLLLPPQFICRAEETGVVQHIDMWMLEQTCRLLSGWKNDPQRAHLRLSVNLSRVHFRDPAFAARVAALLHDLDAPAHRLTLEITETLPLDDLEVTQNTMRHLRHLGLALSLDDFGTGFSSLSLIQQLPFTEIKIDRIFVRELPENRRSAAIVKNMIRLAQALDLDVIAEGVETRSQMLWLVGNNCRAAQGFLFGRPELMTV</sequence>
<gene>
    <name evidence="3" type="ORF">LY56_02564</name>
</gene>
<name>A0A2W7PX50_9RHOB</name>
<dbReference type="EMBL" id="QKZQ01000012">
    <property type="protein sequence ID" value="PZX40681.1"/>
    <property type="molecule type" value="Genomic_DNA"/>
</dbReference>
<dbReference type="Pfam" id="PF00563">
    <property type="entry name" value="EAL"/>
    <property type="match status" value="1"/>
</dbReference>
<dbReference type="Proteomes" id="UP000249364">
    <property type="component" value="Unassembled WGS sequence"/>
</dbReference>
<organism evidence="3 4">
    <name type="scientific">Roseinatronobacter thiooxidans</name>
    <dbReference type="NCBI Taxonomy" id="121821"/>
    <lineage>
        <taxon>Bacteria</taxon>
        <taxon>Pseudomonadati</taxon>
        <taxon>Pseudomonadota</taxon>
        <taxon>Alphaproteobacteria</taxon>
        <taxon>Rhodobacterales</taxon>
        <taxon>Paracoccaceae</taxon>
        <taxon>Roseinatronobacter</taxon>
    </lineage>
</organism>
<protein>
    <submittedName>
        <fullName evidence="3">EAL domain-containing protein (Putative c-di-GMP-specific phosphodiesterase class I)</fullName>
    </submittedName>
</protein>
<dbReference type="CDD" id="cd01948">
    <property type="entry name" value="EAL"/>
    <property type="match status" value="1"/>
</dbReference>
<dbReference type="InterPro" id="IPR001633">
    <property type="entry name" value="EAL_dom"/>
</dbReference>
<reference evidence="3 4" key="1">
    <citation type="submission" date="2018-06" db="EMBL/GenBank/DDBJ databases">
        <title>Genomic Encyclopedia of Archaeal and Bacterial Type Strains, Phase II (KMG-II): from individual species to whole genera.</title>
        <authorList>
            <person name="Goeker M."/>
        </authorList>
    </citation>
    <scope>NUCLEOTIDE SEQUENCE [LARGE SCALE GENOMIC DNA]</scope>
    <source>
        <strain evidence="3 4">DSM 13087</strain>
    </source>
</reference>
<comment type="caution">
    <text evidence="3">The sequence shown here is derived from an EMBL/GenBank/DDBJ whole genome shotgun (WGS) entry which is preliminary data.</text>
</comment>